<gene>
    <name evidence="10" type="ORF">chiPu_0021384</name>
</gene>
<feature type="topological domain" description="Cytoplasmic" evidence="7">
    <location>
        <begin position="1"/>
        <end position="69"/>
    </location>
</feature>
<feature type="non-terminal residue" evidence="10">
    <location>
        <position position="1"/>
    </location>
</feature>
<dbReference type="GO" id="GO:0007097">
    <property type="term" value="P:nuclear migration"/>
    <property type="evidence" value="ECO:0007669"/>
    <property type="project" value="TreeGrafter"/>
</dbReference>
<keyword evidence="5" id="KW-0539">Nucleus</keyword>
<name>A0A401RED1_CHIPU</name>
<dbReference type="InterPro" id="IPR012315">
    <property type="entry name" value="KASH"/>
</dbReference>
<dbReference type="PANTHER" id="PTHR21524">
    <property type="entry name" value="SPECTRIN REPEAT CONTAINING NUCLEAR ENVELOPE PROTEIN 2"/>
    <property type="match status" value="1"/>
</dbReference>
<dbReference type="PROSITE" id="PS51049">
    <property type="entry name" value="KASH"/>
    <property type="match status" value="1"/>
</dbReference>
<evidence type="ECO:0000256" key="4">
    <source>
        <dbReference type="ARBA" id="ARBA00023136"/>
    </source>
</evidence>
<keyword evidence="3 8" id="KW-1133">Transmembrane helix</keyword>
<proteinExistence type="inferred from homology"/>
<evidence type="ECO:0000256" key="7">
    <source>
        <dbReference type="PROSITE-ProRule" id="PRU00385"/>
    </source>
</evidence>
<evidence type="ECO:0000256" key="8">
    <source>
        <dbReference type="SAM" id="Phobius"/>
    </source>
</evidence>
<comment type="subcellular location">
    <subcellularLocation>
        <location evidence="6">Nucleus outer membrane</location>
        <topology evidence="6">Single-pass type IV membrane protein</topology>
    </subcellularLocation>
</comment>
<evidence type="ECO:0000259" key="9">
    <source>
        <dbReference type="PROSITE" id="PS51049"/>
    </source>
</evidence>
<keyword evidence="11" id="KW-1185">Reference proteome</keyword>
<evidence type="ECO:0000256" key="2">
    <source>
        <dbReference type="ARBA" id="ARBA00022692"/>
    </source>
</evidence>
<keyword evidence="2 7" id="KW-0812">Transmembrane</keyword>
<comment type="similarity">
    <text evidence="1">Belongs to the nesprin family.</text>
</comment>
<dbReference type="PANTHER" id="PTHR21524:SF5">
    <property type="entry name" value="SPECTRIN REPEAT CONTAINING NUCLEAR ENVELOPE PROTEIN 2"/>
    <property type="match status" value="1"/>
</dbReference>
<evidence type="ECO:0000256" key="3">
    <source>
        <dbReference type="ARBA" id="ARBA00022989"/>
    </source>
</evidence>
<evidence type="ECO:0000313" key="11">
    <source>
        <dbReference type="Proteomes" id="UP000287033"/>
    </source>
</evidence>
<sequence length="120" mass="13236">DVGSMISADELDFSPAPMSSTPLRHQVGRREIRMDRAAVPSSSKRIDGELGARVFGVSKARSFLSRVFRAAIPLQLLILLLLLLACLVPFTQEDYNCALANNFARSLYPMLRYTNGPPPT</sequence>
<dbReference type="OrthoDB" id="18853at2759"/>
<feature type="domain" description="KASH" evidence="9">
    <location>
        <begin position="61"/>
        <end position="120"/>
    </location>
</feature>
<dbReference type="GO" id="GO:0019894">
    <property type="term" value="F:kinesin binding"/>
    <property type="evidence" value="ECO:0007669"/>
    <property type="project" value="TreeGrafter"/>
</dbReference>
<dbReference type="GO" id="GO:0048471">
    <property type="term" value="C:perinuclear region of cytoplasm"/>
    <property type="evidence" value="ECO:0007669"/>
    <property type="project" value="TreeGrafter"/>
</dbReference>
<evidence type="ECO:0000256" key="1">
    <source>
        <dbReference type="ARBA" id="ARBA00008619"/>
    </source>
</evidence>
<feature type="topological domain" description="Perinuclear space" evidence="7">
    <location>
        <begin position="91"/>
        <end position="120"/>
    </location>
</feature>
<dbReference type="STRING" id="137246.A0A401RED1"/>
<evidence type="ECO:0000313" key="10">
    <source>
        <dbReference type="EMBL" id="GCC16498.1"/>
    </source>
</evidence>
<protein>
    <recommendedName>
        <fullName evidence="9">KASH domain-containing protein</fullName>
    </recommendedName>
</protein>
<organism evidence="10 11">
    <name type="scientific">Chiloscyllium punctatum</name>
    <name type="common">Brownbanded bambooshark</name>
    <name type="synonym">Hemiscyllium punctatum</name>
    <dbReference type="NCBI Taxonomy" id="137246"/>
    <lineage>
        <taxon>Eukaryota</taxon>
        <taxon>Metazoa</taxon>
        <taxon>Chordata</taxon>
        <taxon>Craniata</taxon>
        <taxon>Vertebrata</taxon>
        <taxon>Chondrichthyes</taxon>
        <taxon>Elasmobranchii</taxon>
        <taxon>Galeomorphii</taxon>
        <taxon>Galeoidea</taxon>
        <taxon>Orectolobiformes</taxon>
        <taxon>Hemiscylliidae</taxon>
        <taxon>Chiloscyllium</taxon>
    </lineage>
</organism>
<evidence type="ECO:0000256" key="5">
    <source>
        <dbReference type="ARBA" id="ARBA00023242"/>
    </source>
</evidence>
<feature type="transmembrane region" description="Helical" evidence="8">
    <location>
        <begin position="67"/>
        <end position="90"/>
    </location>
</feature>
<dbReference type="SMART" id="SM01249">
    <property type="entry name" value="KASH"/>
    <property type="match status" value="1"/>
</dbReference>
<accession>A0A401RED1</accession>
<dbReference type="AlphaFoldDB" id="A0A401RED1"/>
<dbReference type="Proteomes" id="UP000287033">
    <property type="component" value="Unassembled WGS sequence"/>
</dbReference>
<comment type="caution">
    <text evidence="10">The sequence shown here is derived from an EMBL/GenBank/DDBJ whole genome shotgun (WGS) entry which is preliminary data.</text>
</comment>
<dbReference type="GO" id="GO:0007010">
    <property type="term" value="P:cytoskeleton organization"/>
    <property type="evidence" value="ECO:0007669"/>
    <property type="project" value="TreeGrafter"/>
</dbReference>
<evidence type="ECO:0000256" key="6">
    <source>
        <dbReference type="ARBA" id="ARBA00046312"/>
    </source>
</evidence>
<reference evidence="10 11" key="1">
    <citation type="journal article" date="2018" name="Nat. Ecol. Evol.">
        <title>Shark genomes provide insights into elasmobranch evolution and the origin of vertebrates.</title>
        <authorList>
            <person name="Hara Y"/>
            <person name="Yamaguchi K"/>
            <person name="Onimaru K"/>
            <person name="Kadota M"/>
            <person name="Koyanagi M"/>
            <person name="Keeley SD"/>
            <person name="Tatsumi K"/>
            <person name="Tanaka K"/>
            <person name="Motone F"/>
            <person name="Kageyama Y"/>
            <person name="Nozu R"/>
            <person name="Adachi N"/>
            <person name="Nishimura O"/>
            <person name="Nakagawa R"/>
            <person name="Tanegashima C"/>
            <person name="Kiyatake I"/>
            <person name="Matsumoto R"/>
            <person name="Murakumo K"/>
            <person name="Nishida K"/>
            <person name="Terakita A"/>
            <person name="Kuratani S"/>
            <person name="Sato K"/>
            <person name="Hyodo S Kuraku.S."/>
        </authorList>
    </citation>
    <scope>NUCLEOTIDE SEQUENCE [LARGE SCALE GENOMIC DNA]</scope>
</reference>
<keyword evidence="4 7" id="KW-0472">Membrane</keyword>
<dbReference type="GO" id="GO:0006997">
    <property type="term" value="P:nucleus organization"/>
    <property type="evidence" value="ECO:0007669"/>
    <property type="project" value="TreeGrafter"/>
</dbReference>
<dbReference type="EMBL" id="BEZZ01003813">
    <property type="protein sequence ID" value="GCC16498.1"/>
    <property type="molecule type" value="Genomic_DNA"/>
</dbReference>
<dbReference type="GO" id="GO:0005640">
    <property type="term" value="C:nuclear outer membrane"/>
    <property type="evidence" value="ECO:0007669"/>
    <property type="project" value="UniProtKB-SubCell"/>
</dbReference>
<dbReference type="Pfam" id="PF10541">
    <property type="entry name" value="KASH"/>
    <property type="match status" value="1"/>
</dbReference>